<name>A0A834HFT8_RHOSS</name>
<keyword evidence="4" id="KW-1133">Transmembrane helix</keyword>
<evidence type="ECO:0000259" key="5">
    <source>
        <dbReference type="Pfam" id="PF00931"/>
    </source>
</evidence>
<dbReference type="SUPFAM" id="SSF52540">
    <property type="entry name" value="P-loop containing nucleoside triphosphate hydrolases"/>
    <property type="match status" value="1"/>
</dbReference>
<feature type="transmembrane region" description="Helical" evidence="4">
    <location>
        <begin position="1403"/>
        <end position="1424"/>
    </location>
</feature>
<dbReference type="InterPro" id="IPR002182">
    <property type="entry name" value="NB-ARC"/>
</dbReference>
<dbReference type="InterPro" id="IPR001611">
    <property type="entry name" value="Leu-rich_rpt"/>
</dbReference>
<keyword evidence="4" id="KW-0472">Membrane</keyword>
<organism evidence="6 7">
    <name type="scientific">Rhododendron simsii</name>
    <name type="common">Sims's rhododendron</name>
    <dbReference type="NCBI Taxonomy" id="118357"/>
    <lineage>
        <taxon>Eukaryota</taxon>
        <taxon>Viridiplantae</taxon>
        <taxon>Streptophyta</taxon>
        <taxon>Embryophyta</taxon>
        <taxon>Tracheophyta</taxon>
        <taxon>Spermatophyta</taxon>
        <taxon>Magnoliopsida</taxon>
        <taxon>eudicotyledons</taxon>
        <taxon>Gunneridae</taxon>
        <taxon>Pentapetalae</taxon>
        <taxon>asterids</taxon>
        <taxon>Ericales</taxon>
        <taxon>Ericaceae</taxon>
        <taxon>Ericoideae</taxon>
        <taxon>Rhodoreae</taxon>
        <taxon>Rhododendron</taxon>
    </lineage>
</organism>
<reference evidence="6" key="1">
    <citation type="submission" date="2019-11" db="EMBL/GenBank/DDBJ databases">
        <authorList>
            <person name="Liu Y."/>
            <person name="Hou J."/>
            <person name="Li T.-Q."/>
            <person name="Guan C.-H."/>
            <person name="Wu X."/>
            <person name="Wu H.-Z."/>
            <person name="Ling F."/>
            <person name="Zhang R."/>
            <person name="Shi X.-G."/>
            <person name="Ren J.-P."/>
            <person name="Chen E.-F."/>
            <person name="Sun J.-M."/>
        </authorList>
    </citation>
    <scope>NUCLEOTIDE SEQUENCE</scope>
    <source>
        <strain evidence="6">Adult_tree_wgs_1</strain>
        <tissue evidence="6">Leaves</tissue>
    </source>
</reference>
<proteinExistence type="predicted"/>
<feature type="region of interest" description="Disordered" evidence="3">
    <location>
        <begin position="139"/>
        <end position="177"/>
    </location>
</feature>
<evidence type="ECO:0000313" key="6">
    <source>
        <dbReference type="EMBL" id="KAF7147311.1"/>
    </source>
</evidence>
<keyword evidence="1" id="KW-0433">Leucine-rich repeat</keyword>
<sequence length="1425" mass="160336">MASTVVQRKEAVFQLLRDESVKKITLTGDSGVGKTWTAKLVSVDAKKEGLFEIVLWVFLDSKYDEAAVRESIARQLFLLPLTDEWDGGDDVKEAEKVKKNENIQEMIAKSVARKKLLLILDYKGKNKMDVEQKTLELESPPIEEEIASESEDEILDDEGTSELESSPIEEEIASESEDQILDDEGMKLNEEQIISNLETMLNLDDQSSCKVIITRVNASTETKGVIIRVEPLSKEESLHLLLERVGGGVHDVPAIKSFGETFFQMTKYLPGSIILMAKSISYFDQHGSVGVLKRALEEASTTECYNLNQLLRNGYDLVLPRSIIIDCCRQQSQFFLGHGKSIYYNELIAYWILEGYLGQVDCLEKAYEKGHSVLIELVDCQVLRNLEGGFVTVGSGTNRLEDLDRYGFGGRASLGLADLFTVGDWEGFGRLTCIDGMVKSICKGIKGLKLSTLFLDGCHCCEILNCFYPSKQELREELQVLAIFNPTFESLPQILNDLHELVVLVLRSCDFLVKIDNKFDFKNLTVLEISNASSLKKIPDDFFDLMPKLESLHLSELKLDPLPLSIYNLTELRWLLLRGCSCFQTLNSLKNFKKLLVLDVSGATALTKFEDKAFNHTPHLQTLNLSLTSITLVPKFSDLKELTHFSLSGCKHLRRFRRTHSLPSLQVLDLSGAIKFKEFHELSPGLPTGIKILDLSETRLRNLPSSMNPRHLFLKRCSKIQKLTCTETLQNLEVLDLSGTTSLVEIEEKFFSKLDSLQILNLSETSIQSLPSLSNVSDLRQLFLSGCKSLTEIKDESFEHMSCLEHLDLSETRIKFLPSLLNLGNLSMLSLKGCTQLEKIPALETLSNLEELNLCGIDCLKEMGAGFLEHMSQLQILDLSETQVVELPSMSNLKSLRQLYLRGCQRLQKVPNLEELTTLEVLDLSGTAITCLPLMDSFTNLRKLLLTGCPNLEGFLQMEMLDLLGAKVDQLPYGISNLTNVEFLDIPNMRNTQAAETRNTDLPQEGLEPYQWGISSFENPSTSVSSKLFIQFLEKHPSILETSFTRFHLCVCPTEGEKESRSTYFYSKECVLRDIHFQAAEFCHFIEQRSLEIRGFDLFPKGTEDVLSIADCIFFVNNTFIKCLSDIGVSNLKAMTGCWIEGCTEMEGVFDTGKEDDIAELGNKLQFLGVSNAINLQMTHGGRAFQNLTCLYLDCCPKLSTVFSSSQLPENLRVLHVRFCDKLVSIFDIEEKSPELELRNLEKLYLWELPEVKSIECRLPSLQTLTVWECPKLQKLEDTIRFAESLQTLCISNVVDLKSINTGSEQLDTLILESCPKLESVLSSNQWPQISEVSFNIVTPALSSLLLVVYCRMSEHPSETTGEGDAEEHIFELGEDISQPLKKQRPLRSKVFQGLKMGSNHMLLTLILLMIVAGGVVEGCPFVFE</sequence>
<evidence type="ECO:0000256" key="4">
    <source>
        <dbReference type="SAM" id="Phobius"/>
    </source>
</evidence>
<dbReference type="Pfam" id="PF00931">
    <property type="entry name" value="NB-ARC"/>
    <property type="match status" value="1"/>
</dbReference>
<dbReference type="PANTHER" id="PTHR47186:SF3">
    <property type="entry name" value="OS09G0267800 PROTEIN"/>
    <property type="match status" value="1"/>
</dbReference>
<gene>
    <name evidence="6" type="ORF">RHSIM_Rhsim03G0012900</name>
</gene>
<dbReference type="SUPFAM" id="SSF52058">
    <property type="entry name" value="L domain-like"/>
    <property type="match status" value="2"/>
</dbReference>
<dbReference type="InterPro" id="IPR003591">
    <property type="entry name" value="Leu-rich_rpt_typical-subtyp"/>
</dbReference>
<evidence type="ECO:0000256" key="1">
    <source>
        <dbReference type="ARBA" id="ARBA00022614"/>
    </source>
</evidence>
<dbReference type="GO" id="GO:0043531">
    <property type="term" value="F:ADP binding"/>
    <property type="evidence" value="ECO:0007669"/>
    <property type="project" value="InterPro"/>
</dbReference>
<feature type="domain" description="NB-ARC" evidence="5">
    <location>
        <begin position="9"/>
        <end position="121"/>
    </location>
</feature>
<dbReference type="OrthoDB" id="122245at2759"/>
<protein>
    <recommendedName>
        <fullName evidence="5">NB-ARC domain-containing protein</fullName>
    </recommendedName>
</protein>
<feature type="compositionally biased region" description="Acidic residues" evidence="3">
    <location>
        <begin position="141"/>
        <end position="177"/>
    </location>
</feature>
<dbReference type="Proteomes" id="UP000626092">
    <property type="component" value="Unassembled WGS sequence"/>
</dbReference>
<dbReference type="EMBL" id="WJXA01000003">
    <property type="protein sequence ID" value="KAF7147311.1"/>
    <property type="molecule type" value="Genomic_DNA"/>
</dbReference>
<dbReference type="Gene3D" id="3.80.10.10">
    <property type="entry name" value="Ribonuclease Inhibitor"/>
    <property type="match status" value="5"/>
</dbReference>
<evidence type="ECO:0000256" key="3">
    <source>
        <dbReference type="SAM" id="MobiDB-lite"/>
    </source>
</evidence>
<keyword evidence="2" id="KW-0677">Repeat</keyword>
<comment type="caution">
    <text evidence="6">The sequence shown here is derived from an EMBL/GenBank/DDBJ whole genome shotgun (WGS) entry which is preliminary data.</text>
</comment>
<dbReference type="GO" id="GO:0051707">
    <property type="term" value="P:response to other organism"/>
    <property type="evidence" value="ECO:0007669"/>
    <property type="project" value="UniProtKB-ARBA"/>
</dbReference>
<dbReference type="PROSITE" id="PS51450">
    <property type="entry name" value="LRR"/>
    <property type="match status" value="2"/>
</dbReference>
<dbReference type="GO" id="GO:0006952">
    <property type="term" value="P:defense response"/>
    <property type="evidence" value="ECO:0007669"/>
    <property type="project" value="UniProtKB-ARBA"/>
</dbReference>
<dbReference type="SMART" id="SM00369">
    <property type="entry name" value="LRR_TYP"/>
    <property type="match status" value="7"/>
</dbReference>
<dbReference type="InterPro" id="IPR032675">
    <property type="entry name" value="LRR_dom_sf"/>
</dbReference>
<keyword evidence="7" id="KW-1185">Reference proteome</keyword>
<evidence type="ECO:0000256" key="2">
    <source>
        <dbReference type="ARBA" id="ARBA00022737"/>
    </source>
</evidence>
<dbReference type="PRINTS" id="PR00364">
    <property type="entry name" value="DISEASERSIST"/>
</dbReference>
<dbReference type="InterPro" id="IPR027417">
    <property type="entry name" value="P-loop_NTPase"/>
</dbReference>
<accession>A0A834HFT8</accession>
<dbReference type="Pfam" id="PF13855">
    <property type="entry name" value="LRR_8"/>
    <property type="match status" value="3"/>
</dbReference>
<keyword evidence="4" id="KW-0812">Transmembrane</keyword>
<evidence type="ECO:0000313" key="7">
    <source>
        <dbReference type="Proteomes" id="UP000626092"/>
    </source>
</evidence>
<dbReference type="PANTHER" id="PTHR47186">
    <property type="entry name" value="LEUCINE-RICH REPEAT-CONTAINING PROTEIN 57"/>
    <property type="match status" value="1"/>
</dbReference>
<dbReference type="Gene3D" id="3.40.50.300">
    <property type="entry name" value="P-loop containing nucleotide triphosphate hydrolases"/>
    <property type="match status" value="1"/>
</dbReference>